<evidence type="ECO:0000313" key="9">
    <source>
        <dbReference type="Proteomes" id="UP000504634"/>
    </source>
</evidence>
<evidence type="ECO:0000256" key="2">
    <source>
        <dbReference type="ARBA" id="ARBA00009904"/>
    </source>
</evidence>
<comment type="subcellular location">
    <subcellularLocation>
        <location evidence="1">Membrane</location>
        <topology evidence="1">Multi-pass membrane protein</topology>
    </subcellularLocation>
</comment>
<dbReference type="Proteomes" id="UP000504634">
    <property type="component" value="Unplaced"/>
</dbReference>
<keyword evidence="5 8" id="KW-1133">Transmembrane helix</keyword>
<dbReference type="GO" id="GO:0033179">
    <property type="term" value="C:proton-transporting V-type ATPase, V0 domain"/>
    <property type="evidence" value="ECO:0007669"/>
    <property type="project" value="InterPro"/>
</dbReference>
<keyword evidence="3 8" id="KW-0813">Transport</keyword>
<reference evidence="10" key="1">
    <citation type="submission" date="2025-08" db="UniProtKB">
        <authorList>
            <consortium name="RefSeq"/>
        </authorList>
    </citation>
    <scope>IDENTIFICATION</scope>
    <source>
        <strain evidence="10">11010-0011.00</strain>
        <tissue evidence="10">Whole body</tissue>
    </source>
</reference>
<gene>
    <name evidence="10" type="primary">LOC115630773</name>
</gene>
<evidence type="ECO:0000256" key="4">
    <source>
        <dbReference type="ARBA" id="ARBA00022692"/>
    </source>
</evidence>
<keyword evidence="6 8" id="KW-0406">Ion transport</keyword>
<name>A0A6J2U7Z7_DROLE</name>
<feature type="transmembrane region" description="Helical" evidence="8">
    <location>
        <begin position="188"/>
        <end position="208"/>
    </location>
</feature>
<dbReference type="GO" id="GO:0051117">
    <property type="term" value="F:ATPase binding"/>
    <property type="evidence" value="ECO:0007669"/>
    <property type="project" value="TreeGrafter"/>
</dbReference>
<evidence type="ECO:0000256" key="1">
    <source>
        <dbReference type="ARBA" id="ARBA00004141"/>
    </source>
</evidence>
<dbReference type="GO" id="GO:0016471">
    <property type="term" value="C:vacuolar proton-transporting V-type ATPase complex"/>
    <property type="evidence" value="ECO:0007669"/>
    <property type="project" value="TreeGrafter"/>
</dbReference>
<comment type="similarity">
    <text evidence="2 8">Belongs to the V-ATPase 116 kDa subunit family.</text>
</comment>
<evidence type="ECO:0000256" key="8">
    <source>
        <dbReference type="RuleBase" id="RU361189"/>
    </source>
</evidence>
<dbReference type="GO" id="GO:0007035">
    <property type="term" value="P:vacuolar acidification"/>
    <property type="evidence" value="ECO:0007669"/>
    <property type="project" value="TreeGrafter"/>
</dbReference>
<keyword evidence="4 8" id="KW-0812">Transmembrane</keyword>
<feature type="transmembrane region" description="Helical" evidence="8">
    <location>
        <begin position="32"/>
        <end position="57"/>
    </location>
</feature>
<dbReference type="Pfam" id="PF01496">
    <property type="entry name" value="V_ATPase_I"/>
    <property type="match status" value="1"/>
</dbReference>
<dbReference type="GO" id="GO:0046961">
    <property type="term" value="F:proton-transporting ATPase activity, rotational mechanism"/>
    <property type="evidence" value="ECO:0007669"/>
    <property type="project" value="InterPro"/>
</dbReference>
<proteinExistence type="inferred from homology"/>
<organism evidence="9 10">
    <name type="scientific">Drosophila lebanonensis</name>
    <name type="common">Fruit fly</name>
    <name type="synonym">Scaptodrosophila lebanonensis</name>
    <dbReference type="NCBI Taxonomy" id="7225"/>
    <lineage>
        <taxon>Eukaryota</taxon>
        <taxon>Metazoa</taxon>
        <taxon>Ecdysozoa</taxon>
        <taxon>Arthropoda</taxon>
        <taxon>Hexapoda</taxon>
        <taxon>Insecta</taxon>
        <taxon>Pterygota</taxon>
        <taxon>Neoptera</taxon>
        <taxon>Endopterygota</taxon>
        <taxon>Diptera</taxon>
        <taxon>Brachycera</taxon>
        <taxon>Muscomorpha</taxon>
        <taxon>Ephydroidea</taxon>
        <taxon>Drosophilidae</taxon>
        <taxon>Scaptodrosophila</taxon>
    </lineage>
</organism>
<dbReference type="AlphaFoldDB" id="A0A6J2U7Z7"/>
<feature type="transmembrane region" description="Helical" evidence="8">
    <location>
        <begin position="339"/>
        <end position="357"/>
    </location>
</feature>
<evidence type="ECO:0000256" key="3">
    <source>
        <dbReference type="ARBA" id="ARBA00022448"/>
    </source>
</evidence>
<dbReference type="InterPro" id="IPR002490">
    <property type="entry name" value="V-ATPase_116kDa_su"/>
</dbReference>
<feature type="transmembrane region" description="Helical" evidence="8">
    <location>
        <begin position="5"/>
        <end position="20"/>
    </location>
</feature>
<dbReference type="OrthoDB" id="10264220at2759"/>
<accession>A0A6J2U7Z7</accession>
<dbReference type="GeneID" id="115630773"/>
<comment type="function">
    <text evidence="8">Essential component of the vacuolar proton pump (V-ATPase), a multimeric enzyme that catalyzes the translocation of protons across the membranes. Required for assembly and activity of the V-ATPase.</text>
</comment>
<sequence>MYGDIGHGFILLLFATWMVWNERKLAKIKEEIFSIFFSGRYIILLMGLFSIYAGLIYNDVFSKSINLFGSGWLIQYNTSTVLGNTELQLSPATKEHTYAMGLDPVWQFAENQIVFLNSYKMKLSIILGVAHMLLGICMSVVNFVHLKKKLHILFDFVPQLIFLLFLFGYLVFMMFFKWIKYTDKSDELALKPGCAPSILIIFINMVLFGHTAPLPGCDEHMFKGQYELQIVLLVMALLCIPWMLFARPLYIRHQRRHGTVSSDEPFGEILIAQTIHTIEFVLSTVSHTASYLRIWALSLAHSQLSDVLWKKMLNFGFILPLGYFNVIAIFILFPVWAVLTLGILVVIEGLSAFLHTMRLHWVEFMSKFYKGEGYIYQPFAFKVLLQTKVE</sequence>
<feature type="transmembrane region" description="Helical" evidence="8">
    <location>
        <begin position="228"/>
        <end position="246"/>
    </location>
</feature>
<feature type="transmembrane region" description="Helical" evidence="8">
    <location>
        <begin position="123"/>
        <end position="144"/>
    </location>
</feature>
<evidence type="ECO:0000313" key="10">
    <source>
        <dbReference type="RefSeq" id="XP_030383287.1"/>
    </source>
</evidence>
<dbReference type="GO" id="GO:0005886">
    <property type="term" value="C:plasma membrane"/>
    <property type="evidence" value="ECO:0007669"/>
    <property type="project" value="TreeGrafter"/>
</dbReference>
<protein>
    <recommendedName>
        <fullName evidence="8">V-type proton ATPase subunit a</fullName>
    </recommendedName>
</protein>
<evidence type="ECO:0000256" key="6">
    <source>
        <dbReference type="ARBA" id="ARBA00023065"/>
    </source>
</evidence>
<feature type="transmembrane region" description="Helical" evidence="8">
    <location>
        <begin position="156"/>
        <end position="176"/>
    </location>
</feature>
<dbReference type="PANTHER" id="PTHR11629">
    <property type="entry name" value="VACUOLAR PROTON ATPASES"/>
    <property type="match status" value="1"/>
</dbReference>
<keyword evidence="9" id="KW-1185">Reference proteome</keyword>
<dbReference type="RefSeq" id="XP_030383287.1">
    <property type="nucleotide sequence ID" value="XM_030527427.1"/>
</dbReference>
<evidence type="ECO:0000256" key="5">
    <source>
        <dbReference type="ARBA" id="ARBA00022989"/>
    </source>
</evidence>
<keyword evidence="8" id="KW-0375">Hydrogen ion transport</keyword>
<dbReference type="PANTHER" id="PTHR11629:SF61">
    <property type="entry name" value="V-TYPE PROTON ATPASE SUBUNIT A"/>
    <property type="match status" value="1"/>
</dbReference>
<keyword evidence="7 8" id="KW-0472">Membrane</keyword>
<evidence type="ECO:0000256" key="7">
    <source>
        <dbReference type="ARBA" id="ARBA00023136"/>
    </source>
</evidence>
<feature type="transmembrane region" description="Helical" evidence="8">
    <location>
        <begin position="312"/>
        <end position="333"/>
    </location>
</feature>